<dbReference type="Proteomes" id="UP000824214">
    <property type="component" value="Unassembled WGS sequence"/>
</dbReference>
<dbReference type="Pfam" id="PF05168">
    <property type="entry name" value="HEPN"/>
    <property type="match status" value="1"/>
</dbReference>
<evidence type="ECO:0000313" key="3">
    <source>
        <dbReference type="Proteomes" id="UP000824214"/>
    </source>
</evidence>
<dbReference type="SUPFAM" id="SSF81593">
    <property type="entry name" value="Nucleotidyltransferase substrate binding subunit/domain"/>
    <property type="match status" value="1"/>
</dbReference>
<evidence type="ECO:0000313" key="2">
    <source>
        <dbReference type="EMBL" id="HJB37298.1"/>
    </source>
</evidence>
<feature type="domain" description="HEPN" evidence="1">
    <location>
        <begin position="11"/>
        <end position="120"/>
    </location>
</feature>
<dbReference type="AlphaFoldDB" id="A0A9D2LYY9"/>
<evidence type="ECO:0000259" key="1">
    <source>
        <dbReference type="SMART" id="SM00748"/>
    </source>
</evidence>
<dbReference type="SMART" id="SM00748">
    <property type="entry name" value="HEPN"/>
    <property type="match status" value="1"/>
</dbReference>
<name>A0A9D2LYY9_9FIRM</name>
<reference evidence="2" key="1">
    <citation type="journal article" date="2021" name="PeerJ">
        <title>Extensive microbial diversity within the chicken gut microbiome revealed by metagenomics and culture.</title>
        <authorList>
            <person name="Gilroy R."/>
            <person name="Ravi A."/>
            <person name="Getino M."/>
            <person name="Pursley I."/>
            <person name="Horton D.L."/>
            <person name="Alikhan N.F."/>
            <person name="Baker D."/>
            <person name="Gharbi K."/>
            <person name="Hall N."/>
            <person name="Watson M."/>
            <person name="Adriaenssens E.M."/>
            <person name="Foster-Nyarko E."/>
            <person name="Jarju S."/>
            <person name="Secka A."/>
            <person name="Antonio M."/>
            <person name="Oren A."/>
            <person name="Chaudhuri R.R."/>
            <person name="La Ragione R."/>
            <person name="Hildebrand F."/>
            <person name="Pallen M.J."/>
        </authorList>
    </citation>
    <scope>NUCLEOTIDE SEQUENCE</scope>
    <source>
        <strain evidence="2">ChiBcolR8-3208</strain>
    </source>
</reference>
<organism evidence="2 3">
    <name type="scientific">Candidatus Acutalibacter ornithocaccae</name>
    <dbReference type="NCBI Taxonomy" id="2838416"/>
    <lineage>
        <taxon>Bacteria</taxon>
        <taxon>Bacillati</taxon>
        <taxon>Bacillota</taxon>
        <taxon>Clostridia</taxon>
        <taxon>Eubacteriales</taxon>
        <taxon>Acutalibacteraceae</taxon>
        <taxon>Acutalibacter</taxon>
    </lineage>
</organism>
<dbReference type="Gene3D" id="1.20.120.330">
    <property type="entry name" value="Nucleotidyltransferases domain 2"/>
    <property type="match status" value="1"/>
</dbReference>
<accession>A0A9D2LYY9</accession>
<sequence length="135" mass="15097">MNPKSNKDEWYRFAEMYANTASFLLDNRKPPYDAVCYLSGLSAECAMKGFLLERNQGVPLPETHNLRELCQACAWFEDKFSHLLEDCQALGRFATPSGFPSFERASPEDAGHALKTAQSVLSQTLEQTQGPAMTL</sequence>
<dbReference type="EMBL" id="DWXZ01000088">
    <property type="protein sequence ID" value="HJB37298.1"/>
    <property type="molecule type" value="Genomic_DNA"/>
</dbReference>
<reference evidence="2" key="2">
    <citation type="submission" date="2021-04" db="EMBL/GenBank/DDBJ databases">
        <authorList>
            <person name="Gilroy R."/>
        </authorList>
    </citation>
    <scope>NUCLEOTIDE SEQUENCE</scope>
    <source>
        <strain evidence="2">ChiBcolR8-3208</strain>
    </source>
</reference>
<dbReference type="InterPro" id="IPR007842">
    <property type="entry name" value="HEPN_dom"/>
</dbReference>
<proteinExistence type="predicted"/>
<comment type="caution">
    <text evidence="2">The sequence shown here is derived from an EMBL/GenBank/DDBJ whole genome shotgun (WGS) entry which is preliminary data.</text>
</comment>
<gene>
    <name evidence="2" type="ORF">H9942_04425</name>
</gene>
<protein>
    <submittedName>
        <fullName evidence="2">HEPN domain-containing protein</fullName>
    </submittedName>
</protein>